<dbReference type="Proteomes" id="UP000008810">
    <property type="component" value="Chromosome 4"/>
</dbReference>
<keyword evidence="4" id="KW-1185">Reference proteome</keyword>
<dbReference type="EMBL" id="CM000883">
    <property type="protein sequence ID" value="KQJ89693.1"/>
    <property type="molecule type" value="Genomic_DNA"/>
</dbReference>
<dbReference type="EnsemblPlants" id="KQJ89693">
    <property type="protein sequence ID" value="KQJ89693"/>
    <property type="gene ID" value="BRADI_4g27200v3"/>
</dbReference>
<dbReference type="HOGENOM" id="CLU_928573_0_0_1"/>
<name>I1IP32_BRADI</name>
<dbReference type="Gramene" id="KQJ89693">
    <property type="protein sequence ID" value="KQJ89693"/>
    <property type="gene ID" value="BRADI_4g27200v3"/>
</dbReference>
<dbReference type="OrthoDB" id="66620at2759"/>
<feature type="region of interest" description="Disordered" evidence="1">
    <location>
        <begin position="64"/>
        <end position="132"/>
    </location>
</feature>
<dbReference type="InParanoid" id="I1IP32"/>
<reference evidence="2 3" key="1">
    <citation type="journal article" date="2010" name="Nature">
        <title>Genome sequencing and analysis of the model grass Brachypodium distachyon.</title>
        <authorList>
            <consortium name="International Brachypodium Initiative"/>
        </authorList>
    </citation>
    <scope>NUCLEOTIDE SEQUENCE [LARGE SCALE GENOMIC DNA]</scope>
    <source>
        <strain evidence="2 3">Bd21</strain>
    </source>
</reference>
<organism evidence="2">
    <name type="scientific">Brachypodium distachyon</name>
    <name type="common">Purple false brome</name>
    <name type="synonym">Trachynia distachya</name>
    <dbReference type="NCBI Taxonomy" id="15368"/>
    <lineage>
        <taxon>Eukaryota</taxon>
        <taxon>Viridiplantae</taxon>
        <taxon>Streptophyta</taxon>
        <taxon>Embryophyta</taxon>
        <taxon>Tracheophyta</taxon>
        <taxon>Spermatophyta</taxon>
        <taxon>Magnoliopsida</taxon>
        <taxon>Liliopsida</taxon>
        <taxon>Poales</taxon>
        <taxon>Poaceae</taxon>
        <taxon>BOP clade</taxon>
        <taxon>Pooideae</taxon>
        <taxon>Stipodae</taxon>
        <taxon>Brachypodieae</taxon>
        <taxon>Brachypodium</taxon>
    </lineage>
</organism>
<feature type="region of interest" description="Disordered" evidence="1">
    <location>
        <begin position="1"/>
        <end position="41"/>
    </location>
</feature>
<sequence length="300" mass="33704">MPEVKGKNKTKTKTPRPGPTRLDSRWFPEQTPKGLSTGEGPFLRLISDEDRELVGIRRFVIEDPSISLPPNGVADEDEGGNSFSVPRKGVEHESIPKPKDGLWQAAKRHRETASIGPLRDQSPKPPDHGALDEKMKRGLQVAVAKRAEVAVRPSPALKAIGAPKTVEEKEPREELLLGRHPDSPNSLGRSERVHPIKWRLYAQRRIVAVRGEDPHDGIRHARAEERLSRMKLAPSLKEFGDQRHREIAQDQAPSAATYEARRLFLEFPRIKDGQNPASWVLDISSHAMEYMIGVDFRNLP</sequence>
<feature type="region of interest" description="Disordered" evidence="1">
    <location>
        <begin position="152"/>
        <end position="171"/>
    </location>
</feature>
<evidence type="ECO:0000313" key="3">
    <source>
        <dbReference type="EnsemblPlants" id="KQJ89693"/>
    </source>
</evidence>
<evidence type="ECO:0000313" key="4">
    <source>
        <dbReference type="Proteomes" id="UP000008810"/>
    </source>
</evidence>
<feature type="compositionally biased region" description="Basic and acidic residues" evidence="1">
    <location>
        <begin position="88"/>
        <end position="100"/>
    </location>
</feature>
<accession>I1IP32</accession>
<evidence type="ECO:0000256" key="1">
    <source>
        <dbReference type="SAM" id="MobiDB-lite"/>
    </source>
</evidence>
<reference evidence="2" key="2">
    <citation type="submission" date="2017-06" db="EMBL/GenBank/DDBJ databases">
        <title>WGS assembly of Brachypodium distachyon.</title>
        <authorList>
            <consortium name="The International Brachypodium Initiative"/>
            <person name="Lucas S."/>
            <person name="Harmon-Smith M."/>
            <person name="Lail K."/>
            <person name="Tice H."/>
            <person name="Grimwood J."/>
            <person name="Bruce D."/>
            <person name="Barry K."/>
            <person name="Shu S."/>
            <person name="Lindquist E."/>
            <person name="Wang M."/>
            <person name="Pitluck S."/>
            <person name="Vogel J.P."/>
            <person name="Garvin D.F."/>
            <person name="Mockler T.C."/>
            <person name="Schmutz J."/>
            <person name="Rokhsar D."/>
            <person name="Bevan M.W."/>
        </authorList>
    </citation>
    <scope>NUCLEOTIDE SEQUENCE</scope>
    <source>
        <strain evidence="2">Bd21</strain>
    </source>
</reference>
<dbReference type="AlphaFoldDB" id="I1IP32"/>
<gene>
    <name evidence="2" type="ORF">BRADI_4g27200v3</name>
</gene>
<feature type="compositionally biased region" description="Basic and acidic residues" evidence="1">
    <location>
        <begin position="121"/>
        <end position="132"/>
    </location>
</feature>
<proteinExistence type="predicted"/>
<reference evidence="3" key="3">
    <citation type="submission" date="2018-08" db="UniProtKB">
        <authorList>
            <consortium name="EnsemblPlants"/>
        </authorList>
    </citation>
    <scope>IDENTIFICATION</scope>
    <source>
        <strain evidence="3">cv. Bd21</strain>
    </source>
</reference>
<protein>
    <submittedName>
        <fullName evidence="2 3">Uncharacterized protein</fullName>
    </submittedName>
</protein>
<evidence type="ECO:0000313" key="2">
    <source>
        <dbReference type="EMBL" id="KQJ89693.1"/>
    </source>
</evidence>